<dbReference type="PANTHER" id="PTHR37957:SF1">
    <property type="entry name" value="PHYTASE-LIKE DOMAIN-CONTAINING PROTEIN"/>
    <property type="match status" value="1"/>
</dbReference>
<reference evidence="5" key="1">
    <citation type="journal article" date="2019" name="Int. J. Syst. Evol. Microbiol.">
        <title>The Global Catalogue of Microorganisms (GCM) 10K type strain sequencing project: providing services to taxonomists for standard genome sequencing and annotation.</title>
        <authorList>
            <consortium name="The Broad Institute Genomics Platform"/>
            <consortium name="The Broad Institute Genome Sequencing Center for Infectious Disease"/>
            <person name="Wu L."/>
            <person name="Ma J."/>
        </authorList>
    </citation>
    <scope>NUCLEOTIDE SEQUENCE [LARGE SCALE GENOMIC DNA]</scope>
    <source>
        <strain evidence="5">JCM 17938</strain>
    </source>
</reference>
<keyword evidence="5" id="KW-1185">Reference proteome</keyword>
<evidence type="ECO:0000256" key="2">
    <source>
        <dbReference type="SAM" id="SignalP"/>
    </source>
</evidence>
<keyword evidence="2" id="KW-0732">Signal</keyword>
<evidence type="ECO:0000313" key="5">
    <source>
        <dbReference type="Proteomes" id="UP001500212"/>
    </source>
</evidence>
<sequence>MMQRVTRRAARRIATAVVPAAVVGTLAVPGAAYAVTSAPTARTAATCPPAATAVGYSDALNKATFNGIGVGGLSAIAYDRRTRGYVTVEDHSGTQAARLFFFRDTAAPKVTDTLVLTKPDGTPYDGNNFDGEGVVVLPNGNFLVSSETEPSIRVFDRKGRERASLEVPARFQVAPAGEATVNATLEGLSMSPDGRYVYAAMEGTLSGDAPATGEGVWRRLLVYRAHGDGYRLTRQIGYRVEPGNRIADVAAYGDGRLLVLEAAWDANKGNTIQLYAVRDADRAPDVSKVANLAAAPSRDTVRKELVSDLVHCPTLGATSPEPQTNPLLDNYEGLQVDTSAGLRRARIHLISDDNFSATQVTRVLTLTARLP</sequence>
<gene>
    <name evidence="4" type="ORF">GCM10023195_83980</name>
</gene>
<evidence type="ECO:0000313" key="4">
    <source>
        <dbReference type="EMBL" id="GAA4618652.1"/>
    </source>
</evidence>
<dbReference type="PANTHER" id="PTHR37957">
    <property type="entry name" value="BLR7070 PROTEIN"/>
    <property type="match status" value="1"/>
</dbReference>
<dbReference type="Proteomes" id="UP001500212">
    <property type="component" value="Unassembled WGS sequence"/>
</dbReference>
<evidence type="ECO:0000256" key="1">
    <source>
        <dbReference type="ARBA" id="ARBA00001935"/>
    </source>
</evidence>
<dbReference type="EMBL" id="BAABHJ010000040">
    <property type="protein sequence ID" value="GAA4618652.1"/>
    <property type="molecule type" value="Genomic_DNA"/>
</dbReference>
<accession>A0ABP8TZL1</accession>
<feature type="chain" id="PRO_5046697449" evidence="2">
    <location>
        <begin position="35"/>
        <end position="371"/>
    </location>
</feature>
<dbReference type="InterPro" id="IPR027372">
    <property type="entry name" value="Phytase-like_dom"/>
</dbReference>
<feature type="domain" description="Phytase-like" evidence="3">
    <location>
        <begin position="69"/>
        <end position="355"/>
    </location>
</feature>
<name>A0ABP8TZL1_9ACTN</name>
<dbReference type="PROSITE" id="PS51318">
    <property type="entry name" value="TAT"/>
    <property type="match status" value="1"/>
</dbReference>
<comment type="cofactor">
    <cofactor evidence="1">
        <name>Cu cation</name>
        <dbReference type="ChEBI" id="CHEBI:23378"/>
    </cofactor>
</comment>
<dbReference type="InterPro" id="IPR006311">
    <property type="entry name" value="TAT_signal"/>
</dbReference>
<dbReference type="RefSeq" id="WP_345366853.1">
    <property type="nucleotide sequence ID" value="NZ_BAABHJ010000040.1"/>
</dbReference>
<dbReference type="Pfam" id="PF13449">
    <property type="entry name" value="Phytase-like"/>
    <property type="match status" value="1"/>
</dbReference>
<organism evidence="4 5">
    <name type="scientific">Actinoallomurus liliacearum</name>
    <dbReference type="NCBI Taxonomy" id="1080073"/>
    <lineage>
        <taxon>Bacteria</taxon>
        <taxon>Bacillati</taxon>
        <taxon>Actinomycetota</taxon>
        <taxon>Actinomycetes</taxon>
        <taxon>Streptosporangiales</taxon>
        <taxon>Thermomonosporaceae</taxon>
        <taxon>Actinoallomurus</taxon>
    </lineage>
</organism>
<dbReference type="Gene3D" id="2.130.10.10">
    <property type="entry name" value="YVTN repeat-like/Quinoprotein amine dehydrogenase"/>
    <property type="match status" value="1"/>
</dbReference>
<proteinExistence type="predicted"/>
<evidence type="ECO:0000259" key="3">
    <source>
        <dbReference type="Pfam" id="PF13449"/>
    </source>
</evidence>
<feature type="signal peptide" evidence="2">
    <location>
        <begin position="1"/>
        <end position="34"/>
    </location>
</feature>
<protein>
    <submittedName>
        <fullName evidence="4">Esterase-like activity of phytase family protein</fullName>
    </submittedName>
</protein>
<dbReference type="SUPFAM" id="SSF50974">
    <property type="entry name" value="Nitrous oxide reductase, N-terminal domain"/>
    <property type="match status" value="1"/>
</dbReference>
<comment type="caution">
    <text evidence="4">The sequence shown here is derived from an EMBL/GenBank/DDBJ whole genome shotgun (WGS) entry which is preliminary data.</text>
</comment>
<dbReference type="InterPro" id="IPR011045">
    <property type="entry name" value="N2O_reductase_N"/>
</dbReference>
<dbReference type="InterPro" id="IPR015943">
    <property type="entry name" value="WD40/YVTN_repeat-like_dom_sf"/>
</dbReference>